<protein>
    <submittedName>
        <fullName evidence="2">Uncharacterized protein</fullName>
    </submittedName>
</protein>
<keyword evidence="3" id="KW-1185">Reference proteome</keyword>
<organism evidence="2 3">
    <name type="scientific">Panicum hallii var. hallii</name>
    <dbReference type="NCBI Taxonomy" id="1504633"/>
    <lineage>
        <taxon>Eukaryota</taxon>
        <taxon>Viridiplantae</taxon>
        <taxon>Streptophyta</taxon>
        <taxon>Embryophyta</taxon>
        <taxon>Tracheophyta</taxon>
        <taxon>Spermatophyta</taxon>
        <taxon>Magnoliopsida</taxon>
        <taxon>Liliopsida</taxon>
        <taxon>Poales</taxon>
        <taxon>Poaceae</taxon>
        <taxon>PACMAD clade</taxon>
        <taxon>Panicoideae</taxon>
        <taxon>Panicodae</taxon>
        <taxon>Paniceae</taxon>
        <taxon>Panicinae</taxon>
        <taxon>Panicum</taxon>
        <taxon>Panicum sect. Panicum</taxon>
    </lineage>
</organism>
<dbReference type="EMBL" id="CM009753">
    <property type="protein sequence ID" value="PUZ56494.1"/>
    <property type="molecule type" value="Genomic_DNA"/>
</dbReference>
<feature type="compositionally biased region" description="Low complexity" evidence="1">
    <location>
        <begin position="39"/>
        <end position="49"/>
    </location>
</feature>
<proteinExistence type="predicted"/>
<sequence>MPMSPLWPFSSLPDHQKEFPVCCSTFPTPGMTSSHRNRASPSTSSASSSCDGPCATIEIRFDHSRRRRLPANPGIRRRLFLKTK</sequence>
<reference evidence="2 3" key="1">
    <citation type="submission" date="2018-04" db="EMBL/GenBank/DDBJ databases">
        <title>WGS assembly of Panicum hallii var. hallii HAL2.</title>
        <authorList>
            <person name="Lovell J."/>
            <person name="Jenkins J."/>
            <person name="Lowry D."/>
            <person name="Mamidi S."/>
            <person name="Sreedasyam A."/>
            <person name="Weng X."/>
            <person name="Barry K."/>
            <person name="Bonette J."/>
            <person name="Campitelli B."/>
            <person name="Daum C."/>
            <person name="Gordon S."/>
            <person name="Gould B."/>
            <person name="Lipzen A."/>
            <person name="MacQueen A."/>
            <person name="Palacio-Mejia J."/>
            <person name="Plott C."/>
            <person name="Shakirov E."/>
            <person name="Shu S."/>
            <person name="Yoshinaga Y."/>
            <person name="Zane M."/>
            <person name="Rokhsar D."/>
            <person name="Grimwood J."/>
            <person name="Schmutz J."/>
            <person name="Juenger T."/>
        </authorList>
    </citation>
    <scope>NUCLEOTIDE SEQUENCE [LARGE SCALE GENOMIC DNA]</scope>
    <source>
        <strain evidence="3">cv. HAL2</strain>
    </source>
</reference>
<dbReference type="Gramene" id="PUZ56494">
    <property type="protein sequence ID" value="PUZ56494"/>
    <property type="gene ID" value="GQ55_5G313000"/>
</dbReference>
<feature type="region of interest" description="Disordered" evidence="1">
    <location>
        <begin position="30"/>
        <end position="52"/>
    </location>
</feature>
<dbReference type="AlphaFoldDB" id="A0A2T7DLN4"/>
<evidence type="ECO:0000256" key="1">
    <source>
        <dbReference type="SAM" id="MobiDB-lite"/>
    </source>
</evidence>
<gene>
    <name evidence="2" type="ORF">GQ55_5G313000</name>
</gene>
<evidence type="ECO:0000313" key="3">
    <source>
        <dbReference type="Proteomes" id="UP000244336"/>
    </source>
</evidence>
<accession>A0A2T7DLN4</accession>
<dbReference type="Proteomes" id="UP000244336">
    <property type="component" value="Chromosome 5"/>
</dbReference>
<name>A0A2T7DLN4_9POAL</name>
<evidence type="ECO:0000313" key="2">
    <source>
        <dbReference type="EMBL" id="PUZ56494.1"/>
    </source>
</evidence>